<dbReference type="GeneID" id="28816504"/>
<dbReference type="EMBL" id="KQ947435">
    <property type="protein sequence ID" value="KUJ08393.1"/>
    <property type="molecule type" value="Genomic_DNA"/>
</dbReference>
<keyword evidence="3" id="KW-1185">Reference proteome</keyword>
<dbReference type="AlphaFoldDB" id="A0A132B817"/>
<proteinExistence type="predicted"/>
<dbReference type="KEGG" id="psco:LY89DRAFT_329901"/>
<dbReference type="RefSeq" id="XP_018062748.1">
    <property type="nucleotide sequence ID" value="XM_018206778.1"/>
</dbReference>
<dbReference type="Proteomes" id="UP000070700">
    <property type="component" value="Unassembled WGS sequence"/>
</dbReference>
<keyword evidence="1" id="KW-1133">Transmembrane helix</keyword>
<sequence length="77" mass="8375">MRTTSGPTFTDHVLRAPVRFPGSLWHLWSTSISVGQLALLIFGGMMVSLAIVCASRDLAPISRLHLCCNQVFCDGTL</sequence>
<feature type="transmembrane region" description="Helical" evidence="1">
    <location>
        <begin position="34"/>
        <end position="54"/>
    </location>
</feature>
<dbReference type="InParanoid" id="A0A132B817"/>
<protein>
    <submittedName>
        <fullName evidence="2">Uncharacterized protein</fullName>
    </submittedName>
</protein>
<reference evidence="2 3" key="1">
    <citation type="submission" date="2015-10" db="EMBL/GenBank/DDBJ databases">
        <title>Full genome of DAOMC 229536 Phialocephala scopiformis, a fungal endophyte of spruce producing the potent anti-insectan compound rugulosin.</title>
        <authorList>
            <consortium name="DOE Joint Genome Institute"/>
            <person name="Walker A.K."/>
            <person name="Frasz S.L."/>
            <person name="Seifert K.A."/>
            <person name="Miller J.D."/>
            <person name="Mondo S.J."/>
            <person name="Labutti K."/>
            <person name="Lipzen A."/>
            <person name="Dockter R."/>
            <person name="Kennedy M."/>
            <person name="Grigoriev I.V."/>
            <person name="Spatafora J.W."/>
        </authorList>
    </citation>
    <scope>NUCLEOTIDE SEQUENCE [LARGE SCALE GENOMIC DNA]</scope>
    <source>
        <strain evidence="2 3">CBS 120377</strain>
    </source>
</reference>
<keyword evidence="1" id="KW-0472">Membrane</keyword>
<keyword evidence="1" id="KW-0812">Transmembrane</keyword>
<evidence type="ECO:0000256" key="1">
    <source>
        <dbReference type="SAM" id="Phobius"/>
    </source>
</evidence>
<evidence type="ECO:0000313" key="3">
    <source>
        <dbReference type="Proteomes" id="UP000070700"/>
    </source>
</evidence>
<name>A0A132B817_MOLSC</name>
<evidence type="ECO:0000313" key="2">
    <source>
        <dbReference type="EMBL" id="KUJ08393.1"/>
    </source>
</evidence>
<organism evidence="2 3">
    <name type="scientific">Mollisia scopiformis</name>
    <name type="common">Conifer needle endophyte fungus</name>
    <name type="synonym">Phialocephala scopiformis</name>
    <dbReference type="NCBI Taxonomy" id="149040"/>
    <lineage>
        <taxon>Eukaryota</taxon>
        <taxon>Fungi</taxon>
        <taxon>Dikarya</taxon>
        <taxon>Ascomycota</taxon>
        <taxon>Pezizomycotina</taxon>
        <taxon>Leotiomycetes</taxon>
        <taxon>Helotiales</taxon>
        <taxon>Mollisiaceae</taxon>
        <taxon>Mollisia</taxon>
    </lineage>
</organism>
<gene>
    <name evidence="2" type="ORF">LY89DRAFT_329901</name>
</gene>
<accession>A0A132B817</accession>